<dbReference type="OrthoDB" id="1172326at2"/>
<dbReference type="NCBIfam" id="TIGR01128">
    <property type="entry name" value="holA"/>
    <property type="match status" value="1"/>
</dbReference>
<dbReference type="PANTHER" id="PTHR34388">
    <property type="entry name" value="DNA POLYMERASE III SUBUNIT DELTA"/>
    <property type="match status" value="1"/>
</dbReference>
<dbReference type="InterPro" id="IPR008921">
    <property type="entry name" value="DNA_pol3_clamp-load_cplx_C"/>
</dbReference>
<organism evidence="9 10">
    <name type="scientific">Pseudobacteriovorax antillogorgiicola</name>
    <dbReference type="NCBI Taxonomy" id="1513793"/>
    <lineage>
        <taxon>Bacteria</taxon>
        <taxon>Pseudomonadati</taxon>
        <taxon>Bdellovibrionota</taxon>
        <taxon>Oligoflexia</taxon>
        <taxon>Oligoflexales</taxon>
        <taxon>Pseudobacteriovoracaceae</taxon>
        <taxon>Pseudobacteriovorax</taxon>
    </lineage>
</organism>
<evidence type="ECO:0000313" key="10">
    <source>
        <dbReference type="Proteomes" id="UP000192907"/>
    </source>
</evidence>
<evidence type="ECO:0000256" key="2">
    <source>
        <dbReference type="ARBA" id="ARBA00022679"/>
    </source>
</evidence>
<dbReference type="STRING" id="1513793.SAMN06296036_101253"/>
<protein>
    <recommendedName>
        <fullName evidence="1">DNA-directed DNA polymerase</fullName>
        <ecNumber evidence="1">2.7.7.7</ecNumber>
    </recommendedName>
</protein>
<dbReference type="Proteomes" id="UP000192907">
    <property type="component" value="Unassembled WGS sequence"/>
</dbReference>
<evidence type="ECO:0000256" key="6">
    <source>
        <dbReference type="ARBA" id="ARBA00034754"/>
    </source>
</evidence>
<evidence type="ECO:0000256" key="4">
    <source>
        <dbReference type="ARBA" id="ARBA00022705"/>
    </source>
</evidence>
<dbReference type="GO" id="GO:0009360">
    <property type="term" value="C:DNA polymerase III complex"/>
    <property type="evidence" value="ECO:0007669"/>
    <property type="project" value="TreeGrafter"/>
</dbReference>
<evidence type="ECO:0000256" key="7">
    <source>
        <dbReference type="ARBA" id="ARBA00049244"/>
    </source>
</evidence>
<dbReference type="EC" id="2.7.7.7" evidence="1"/>
<proteinExistence type="inferred from homology"/>
<dbReference type="GO" id="GO:0006261">
    <property type="term" value="P:DNA-templated DNA replication"/>
    <property type="evidence" value="ECO:0007669"/>
    <property type="project" value="TreeGrafter"/>
</dbReference>
<dbReference type="RefSeq" id="WP_132314622.1">
    <property type="nucleotide sequence ID" value="NZ_FWZT01000001.1"/>
</dbReference>
<dbReference type="GO" id="GO:0003887">
    <property type="term" value="F:DNA-directed DNA polymerase activity"/>
    <property type="evidence" value="ECO:0007669"/>
    <property type="project" value="UniProtKB-KW"/>
</dbReference>
<evidence type="ECO:0000313" key="9">
    <source>
        <dbReference type="EMBL" id="SME89358.1"/>
    </source>
</evidence>
<dbReference type="Gene3D" id="1.10.8.60">
    <property type="match status" value="1"/>
</dbReference>
<evidence type="ECO:0000256" key="1">
    <source>
        <dbReference type="ARBA" id="ARBA00012417"/>
    </source>
</evidence>
<comment type="catalytic activity">
    <reaction evidence="7">
        <text>DNA(n) + a 2'-deoxyribonucleoside 5'-triphosphate = DNA(n+1) + diphosphate</text>
        <dbReference type="Rhea" id="RHEA:22508"/>
        <dbReference type="Rhea" id="RHEA-COMP:17339"/>
        <dbReference type="Rhea" id="RHEA-COMP:17340"/>
        <dbReference type="ChEBI" id="CHEBI:33019"/>
        <dbReference type="ChEBI" id="CHEBI:61560"/>
        <dbReference type="ChEBI" id="CHEBI:173112"/>
        <dbReference type="EC" id="2.7.7.7"/>
    </reaction>
</comment>
<dbReference type="InterPro" id="IPR048466">
    <property type="entry name" value="DNA_pol3_delta-like_C"/>
</dbReference>
<keyword evidence="3" id="KW-0548">Nucleotidyltransferase</keyword>
<dbReference type="GO" id="GO:0003677">
    <property type="term" value="F:DNA binding"/>
    <property type="evidence" value="ECO:0007669"/>
    <property type="project" value="InterPro"/>
</dbReference>
<reference evidence="10" key="1">
    <citation type="submission" date="2017-04" db="EMBL/GenBank/DDBJ databases">
        <authorList>
            <person name="Varghese N."/>
            <person name="Submissions S."/>
        </authorList>
    </citation>
    <scope>NUCLEOTIDE SEQUENCE [LARGE SCALE GENOMIC DNA]</scope>
    <source>
        <strain evidence="10">RKEM611</strain>
    </source>
</reference>
<dbReference type="PANTHER" id="PTHR34388:SF1">
    <property type="entry name" value="DNA POLYMERASE III SUBUNIT DELTA"/>
    <property type="match status" value="1"/>
</dbReference>
<dbReference type="EMBL" id="FWZT01000001">
    <property type="protein sequence ID" value="SME89358.1"/>
    <property type="molecule type" value="Genomic_DNA"/>
</dbReference>
<feature type="domain" description="DNA polymerase III delta subunit-like C-terminal" evidence="8">
    <location>
        <begin position="211"/>
        <end position="328"/>
    </location>
</feature>
<dbReference type="InterPro" id="IPR027417">
    <property type="entry name" value="P-loop_NTPase"/>
</dbReference>
<keyword evidence="10" id="KW-1185">Reference proteome</keyword>
<dbReference type="Gene3D" id="1.20.272.10">
    <property type="match status" value="1"/>
</dbReference>
<dbReference type="SUPFAM" id="SSF52540">
    <property type="entry name" value="P-loop containing nucleoside triphosphate hydrolases"/>
    <property type="match status" value="1"/>
</dbReference>
<dbReference type="Pfam" id="PF21694">
    <property type="entry name" value="DNA_pol3_delta_C"/>
    <property type="match status" value="1"/>
</dbReference>
<dbReference type="AlphaFoldDB" id="A0A1Y6B3C8"/>
<keyword evidence="5" id="KW-0239">DNA-directed DNA polymerase</keyword>
<sequence>MKKNNLTYKHFIEALKEASKADSPKLLAVHGPSNYLKIKVEEWFTKQAAGRPVEKRGFDGLIKADYEDMLFQDSIFDPESYYVVRDVDKKGELTQALRGTKSQDSIRNHVLLLAKGKSFNPSLNKELQRLQVKTIPCFEPNPYEMSTFTVSLAKKFQLKIAPPTAKLVIDAVGTDLFKLENELRKLSLIFAEEPGEISVDHLKPYLEVLREEHAFKIDQCIMSGHAAQGQALLHNLLKRGESHLAILGILTHHCRKALLIKQLAKEGKQVKEMSQALGLPFGVVKNFIPYARRSSAAKFKSALFQCQEADMIFKSSRIQSELILSDILATLAQD</sequence>
<accession>A0A1Y6B3C8</accession>
<comment type="similarity">
    <text evidence="6">Belongs to the DNA polymerase HolA subunit family.</text>
</comment>
<dbReference type="SUPFAM" id="SSF48019">
    <property type="entry name" value="post-AAA+ oligomerization domain-like"/>
    <property type="match status" value="1"/>
</dbReference>
<dbReference type="InterPro" id="IPR005790">
    <property type="entry name" value="DNA_polIII_delta"/>
</dbReference>
<keyword evidence="2" id="KW-0808">Transferase</keyword>
<evidence type="ECO:0000259" key="8">
    <source>
        <dbReference type="Pfam" id="PF21694"/>
    </source>
</evidence>
<evidence type="ECO:0000256" key="3">
    <source>
        <dbReference type="ARBA" id="ARBA00022695"/>
    </source>
</evidence>
<name>A0A1Y6B3C8_9BACT</name>
<gene>
    <name evidence="9" type="ORF">SAMN06296036_101253</name>
</gene>
<evidence type="ECO:0000256" key="5">
    <source>
        <dbReference type="ARBA" id="ARBA00022932"/>
    </source>
</evidence>
<keyword evidence="4" id="KW-0235">DNA replication</keyword>